<gene>
    <name evidence="3" type="ORF">GCM10010249_30900</name>
</gene>
<name>A0A918B2W0_9ACTN</name>
<feature type="transmembrane region" description="Helical" evidence="2">
    <location>
        <begin position="29"/>
        <end position="62"/>
    </location>
</feature>
<evidence type="ECO:0008006" key="5">
    <source>
        <dbReference type="Google" id="ProtNLM"/>
    </source>
</evidence>
<reference evidence="3" key="1">
    <citation type="journal article" date="2014" name="Int. J. Syst. Evol. Microbiol.">
        <title>Complete genome sequence of Corynebacterium casei LMG S-19264T (=DSM 44701T), isolated from a smear-ripened cheese.</title>
        <authorList>
            <consortium name="US DOE Joint Genome Institute (JGI-PGF)"/>
            <person name="Walter F."/>
            <person name="Albersmeier A."/>
            <person name="Kalinowski J."/>
            <person name="Ruckert C."/>
        </authorList>
    </citation>
    <scope>NUCLEOTIDE SEQUENCE</scope>
    <source>
        <strain evidence="3">JCM 4335</strain>
    </source>
</reference>
<feature type="transmembrane region" description="Helical" evidence="2">
    <location>
        <begin position="82"/>
        <end position="103"/>
    </location>
</feature>
<sequence>MSLSNQPQTPDDYARPHTDTEVKRSNGPAIAALVLGIAALLLFWTVFGGIALGLAAVVLGVVGARKARGGRAPHGKMSVIGAVLGALGLIASVVILAIGASLVNSSEFKDFNDCVEHAKTQSAREACEDDFDKETND</sequence>
<evidence type="ECO:0000313" key="4">
    <source>
        <dbReference type="Proteomes" id="UP000654123"/>
    </source>
</evidence>
<keyword evidence="2" id="KW-0812">Transmembrane</keyword>
<keyword evidence="2" id="KW-1133">Transmembrane helix</keyword>
<reference evidence="3" key="2">
    <citation type="submission" date="2020-09" db="EMBL/GenBank/DDBJ databases">
        <authorList>
            <person name="Sun Q."/>
            <person name="Ohkuma M."/>
        </authorList>
    </citation>
    <scope>NUCLEOTIDE SEQUENCE</scope>
    <source>
        <strain evidence="3">JCM 4335</strain>
    </source>
</reference>
<dbReference type="EMBL" id="BMSV01000005">
    <property type="protein sequence ID" value="GGQ10038.1"/>
    <property type="molecule type" value="Genomic_DNA"/>
</dbReference>
<protein>
    <recommendedName>
        <fullName evidence="5">DUF4190 domain-containing protein</fullName>
    </recommendedName>
</protein>
<dbReference type="Proteomes" id="UP000654123">
    <property type="component" value="Unassembled WGS sequence"/>
</dbReference>
<dbReference type="AlphaFoldDB" id="A0A918B2W0"/>
<evidence type="ECO:0000313" key="3">
    <source>
        <dbReference type="EMBL" id="GGQ10038.1"/>
    </source>
</evidence>
<feature type="compositionally biased region" description="Basic and acidic residues" evidence="1">
    <location>
        <begin position="12"/>
        <end position="22"/>
    </location>
</feature>
<keyword evidence="4" id="KW-1185">Reference proteome</keyword>
<evidence type="ECO:0000256" key="2">
    <source>
        <dbReference type="SAM" id="Phobius"/>
    </source>
</evidence>
<comment type="caution">
    <text evidence="3">The sequence shown here is derived from an EMBL/GenBank/DDBJ whole genome shotgun (WGS) entry which is preliminary data.</text>
</comment>
<organism evidence="3 4">
    <name type="scientific">Streptomyces roseolilacinus</name>
    <dbReference type="NCBI Taxonomy" id="66904"/>
    <lineage>
        <taxon>Bacteria</taxon>
        <taxon>Bacillati</taxon>
        <taxon>Actinomycetota</taxon>
        <taxon>Actinomycetes</taxon>
        <taxon>Kitasatosporales</taxon>
        <taxon>Streptomycetaceae</taxon>
        <taxon>Streptomyces</taxon>
    </lineage>
</organism>
<proteinExistence type="predicted"/>
<feature type="region of interest" description="Disordered" evidence="1">
    <location>
        <begin position="1"/>
        <end position="22"/>
    </location>
</feature>
<keyword evidence="2" id="KW-0472">Membrane</keyword>
<evidence type="ECO:0000256" key="1">
    <source>
        <dbReference type="SAM" id="MobiDB-lite"/>
    </source>
</evidence>
<accession>A0A918B2W0</accession>